<sequence length="103" mass="12229">MASVSSVGTSLGLSWDQRALWNRFVRCCYHDVLAVDCSQVRRGKRRKIWRVYSHREGRRNNCCRCFHGHMDIRAYNASIELADLKLRKRKECSHILKERRSSF</sequence>
<name>E4X3N4_OIKDI</name>
<evidence type="ECO:0000313" key="1">
    <source>
        <dbReference type="EMBL" id="CBY18238.1"/>
    </source>
</evidence>
<dbReference type="InParanoid" id="E4X3N4"/>
<gene>
    <name evidence="1" type="ORF">GSOID_T00017877001</name>
</gene>
<organism evidence="1">
    <name type="scientific">Oikopleura dioica</name>
    <name type="common">Tunicate</name>
    <dbReference type="NCBI Taxonomy" id="34765"/>
    <lineage>
        <taxon>Eukaryota</taxon>
        <taxon>Metazoa</taxon>
        <taxon>Chordata</taxon>
        <taxon>Tunicata</taxon>
        <taxon>Appendicularia</taxon>
        <taxon>Copelata</taxon>
        <taxon>Oikopleuridae</taxon>
        <taxon>Oikopleura</taxon>
    </lineage>
</organism>
<protein>
    <submittedName>
        <fullName evidence="1">Uncharacterized protein</fullName>
    </submittedName>
</protein>
<evidence type="ECO:0000313" key="2">
    <source>
        <dbReference type="Proteomes" id="UP000001307"/>
    </source>
</evidence>
<dbReference type="Proteomes" id="UP000001307">
    <property type="component" value="Unassembled WGS sequence"/>
</dbReference>
<accession>E4X3N4</accession>
<dbReference type="EMBL" id="FN653023">
    <property type="protein sequence ID" value="CBY18238.1"/>
    <property type="molecule type" value="Genomic_DNA"/>
</dbReference>
<dbReference type="AlphaFoldDB" id="E4X3N4"/>
<proteinExistence type="predicted"/>
<keyword evidence="2" id="KW-1185">Reference proteome</keyword>
<reference evidence="1" key="1">
    <citation type="journal article" date="2010" name="Science">
        <title>Plasticity of animal genome architecture unmasked by rapid evolution of a pelagic tunicate.</title>
        <authorList>
            <person name="Denoeud F."/>
            <person name="Henriet S."/>
            <person name="Mungpakdee S."/>
            <person name="Aury J.M."/>
            <person name="Da Silva C."/>
            <person name="Brinkmann H."/>
            <person name="Mikhaleva J."/>
            <person name="Olsen L.C."/>
            <person name="Jubin C."/>
            <person name="Canestro C."/>
            <person name="Bouquet J.M."/>
            <person name="Danks G."/>
            <person name="Poulain J."/>
            <person name="Campsteijn C."/>
            <person name="Adamski M."/>
            <person name="Cross I."/>
            <person name="Yadetie F."/>
            <person name="Muffato M."/>
            <person name="Louis A."/>
            <person name="Butcher S."/>
            <person name="Tsagkogeorga G."/>
            <person name="Konrad A."/>
            <person name="Singh S."/>
            <person name="Jensen M.F."/>
            <person name="Cong E.H."/>
            <person name="Eikeseth-Otteraa H."/>
            <person name="Noel B."/>
            <person name="Anthouard V."/>
            <person name="Porcel B.M."/>
            <person name="Kachouri-Lafond R."/>
            <person name="Nishino A."/>
            <person name="Ugolini M."/>
            <person name="Chourrout P."/>
            <person name="Nishida H."/>
            <person name="Aasland R."/>
            <person name="Huzurbazar S."/>
            <person name="Westhof E."/>
            <person name="Delsuc F."/>
            <person name="Lehrach H."/>
            <person name="Reinhardt R."/>
            <person name="Weissenbach J."/>
            <person name="Roy S.W."/>
            <person name="Artiguenave F."/>
            <person name="Postlethwait J.H."/>
            <person name="Manak J.R."/>
            <person name="Thompson E.M."/>
            <person name="Jaillon O."/>
            <person name="Du Pasquier L."/>
            <person name="Boudinot P."/>
            <person name="Liberles D.A."/>
            <person name="Volff J.N."/>
            <person name="Philippe H."/>
            <person name="Lenhard B."/>
            <person name="Roest Crollius H."/>
            <person name="Wincker P."/>
            <person name="Chourrout D."/>
        </authorList>
    </citation>
    <scope>NUCLEOTIDE SEQUENCE [LARGE SCALE GENOMIC DNA]</scope>
</reference>